<comment type="caution">
    <text evidence="2">The sequence shown here is derived from an EMBL/GenBank/DDBJ whole genome shotgun (WGS) entry which is preliminary data.</text>
</comment>
<name>A0AA36IXN3_9DINO</name>
<evidence type="ECO:0000313" key="2">
    <source>
        <dbReference type="EMBL" id="CAJ1394768.1"/>
    </source>
</evidence>
<dbReference type="AlphaFoldDB" id="A0AA36IXN3"/>
<organism evidence="2 3">
    <name type="scientific">Effrenium voratum</name>
    <dbReference type="NCBI Taxonomy" id="2562239"/>
    <lineage>
        <taxon>Eukaryota</taxon>
        <taxon>Sar</taxon>
        <taxon>Alveolata</taxon>
        <taxon>Dinophyceae</taxon>
        <taxon>Suessiales</taxon>
        <taxon>Symbiodiniaceae</taxon>
        <taxon>Effrenium</taxon>
    </lineage>
</organism>
<accession>A0AA36IXN3</accession>
<sequence>MAVRVVKIECGRYSATLTAPGHGFPTGAQIQVKGIPELEGTLIVESSKINSFSICRDICVEVTSVDQASSTVVTASPHGLSALSEGVRLKGFDPDGDTPIDDWVHVKSGGIINDCTLQLEAWCKDCKKMMPAILPGRLIRGTVSCKQSPVVLPEACCGCGWASLVHCVPTPEKARLQDWQAAMQAAKSVGKVRKELQPAQAVFPDTSLLRVEQCGWDQCHGIFRRDGHLHFTMGPGVMSIAYIEELGLWCILAEVIPLHQLEEQRALLGLPDWHGPQLLYVRRENVLGRWEPVIGPAPGPVVTEHREVGVLQAAGAQPSPLLNPCVGSVVLDLLFNYTYADWRGGIGVRRLWGMSALETLLLILELWRNLKACSAACQTWSQALRPFQDLTQMIYHVFWIQKNQQVPVQLPSGREVAAAIRFAAVFWKDGLMITNHTDFQSRAWPGLVKEVCLKSELQADEDDFLQGPTGALLNQHAALFSQVARDMLHGVAVPWRTLPETRGGIKMGDGRRYSSCDLLDYVSDATASASLVNVCTDLEGHMELFSLEGTKLLPRSADILGPLVAAGLRPESTTRLWSSSQLSPKKPGDPCGFPLCGKSASPCRVCKHDTHGRNRLGASQLYCGYNLKFDLGGAQVDLEFKIQVLPFFATSKDASLVGDLDRLVPWHSDDEDSDFDSDDASASETMVRRRRLVGKQPPPACYRT</sequence>
<reference evidence="2" key="1">
    <citation type="submission" date="2023-08" db="EMBL/GenBank/DDBJ databases">
        <authorList>
            <person name="Chen Y."/>
            <person name="Shah S."/>
            <person name="Dougan E. K."/>
            <person name="Thang M."/>
            <person name="Chan C."/>
        </authorList>
    </citation>
    <scope>NUCLEOTIDE SEQUENCE</scope>
</reference>
<feature type="region of interest" description="Disordered" evidence="1">
    <location>
        <begin position="668"/>
        <end position="704"/>
    </location>
</feature>
<gene>
    <name evidence="2" type="ORF">EVOR1521_LOCUS19354</name>
</gene>
<keyword evidence="3" id="KW-1185">Reference proteome</keyword>
<feature type="compositionally biased region" description="Acidic residues" evidence="1">
    <location>
        <begin position="669"/>
        <end position="681"/>
    </location>
</feature>
<evidence type="ECO:0000256" key="1">
    <source>
        <dbReference type="SAM" id="MobiDB-lite"/>
    </source>
</evidence>
<dbReference type="Proteomes" id="UP001178507">
    <property type="component" value="Unassembled WGS sequence"/>
</dbReference>
<dbReference type="EMBL" id="CAUJNA010002946">
    <property type="protein sequence ID" value="CAJ1394768.1"/>
    <property type="molecule type" value="Genomic_DNA"/>
</dbReference>
<protein>
    <submittedName>
        <fullName evidence="2">Uncharacterized protein</fullName>
    </submittedName>
</protein>
<proteinExistence type="predicted"/>
<evidence type="ECO:0000313" key="3">
    <source>
        <dbReference type="Proteomes" id="UP001178507"/>
    </source>
</evidence>